<evidence type="ECO:0000256" key="6">
    <source>
        <dbReference type="ARBA" id="ARBA00022839"/>
    </source>
</evidence>
<comment type="subcellular location">
    <subcellularLocation>
        <location evidence="1">Nucleus</location>
    </subcellularLocation>
</comment>
<evidence type="ECO:0000256" key="1">
    <source>
        <dbReference type="ARBA" id="ARBA00004123"/>
    </source>
</evidence>
<dbReference type="SUPFAM" id="SSF56024">
    <property type="entry name" value="Phospholipase D/nuclease"/>
    <property type="match status" value="2"/>
</dbReference>
<evidence type="ECO:0000256" key="9">
    <source>
        <dbReference type="PIRSR" id="PIRSR610347-1"/>
    </source>
</evidence>
<dbReference type="GO" id="GO:0017005">
    <property type="term" value="F:3'-tyrosyl-DNA phosphodiesterase activity"/>
    <property type="evidence" value="ECO:0007669"/>
    <property type="project" value="TreeGrafter"/>
</dbReference>
<evidence type="ECO:0000256" key="8">
    <source>
        <dbReference type="ARBA" id="ARBA00023242"/>
    </source>
</evidence>
<dbReference type="PANTHER" id="PTHR12415:SF0">
    <property type="entry name" value="TYROSYL-DNA PHOSPHODIESTERASE 1"/>
    <property type="match status" value="1"/>
</dbReference>
<dbReference type="Gene3D" id="3.30.870.10">
    <property type="entry name" value="Endonuclease Chain A"/>
    <property type="match status" value="2"/>
</dbReference>
<dbReference type="GO" id="GO:0006281">
    <property type="term" value="P:DNA repair"/>
    <property type="evidence" value="ECO:0007669"/>
    <property type="project" value="UniProtKB-KW"/>
</dbReference>
<dbReference type="OrthoDB" id="47785at2759"/>
<keyword evidence="3" id="KW-0540">Nuclease</keyword>
<reference evidence="13" key="1">
    <citation type="submission" date="2021-06" db="EMBL/GenBank/DDBJ databases">
        <authorList>
            <person name="Kallberg Y."/>
            <person name="Tangrot J."/>
            <person name="Rosling A."/>
        </authorList>
    </citation>
    <scope>NUCLEOTIDE SEQUENCE</scope>
    <source>
        <strain evidence="13">CL551</strain>
    </source>
</reference>
<organism evidence="13 14">
    <name type="scientific">Acaulospora morrowiae</name>
    <dbReference type="NCBI Taxonomy" id="94023"/>
    <lineage>
        <taxon>Eukaryota</taxon>
        <taxon>Fungi</taxon>
        <taxon>Fungi incertae sedis</taxon>
        <taxon>Mucoromycota</taxon>
        <taxon>Glomeromycotina</taxon>
        <taxon>Glomeromycetes</taxon>
        <taxon>Diversisporales</taxon>
        <taxon>Acaulosporaceae</taxon>
        <taxon>Acaulospora</taxon>
    </lineage>
</organism>
<feature type="region of interest" description="Disordered" evidence="12">
    <location>
        <begin position="1"/>
        <end position="22"/>
    </location>
</feature>
<dbReference type="AlphaFoldDB" id="A0A9N9G729"/>
<protein>
    <submittedName>
        <fullName evidence="13">18929_t:CDS:1</fullName>
    </submittedName>
</protein>
<dbReference type="Pfam" id="PF06087">
    <property type="entry name" value="Tyr-DNA_phospho"/>
    <property type="match status" value="1"/>
</dbReference>
<keyword evidence="14" id="KW-1185">Reference proteome</keyword>
<accession>A0A9N9G729</accession>
<name>A0A9N9G729_9GLOM</name>
<evidence type="ECO:0000256" key="12">
    <source>
        <dbReference type="SAM" id="MobiDB-lite"/>
    </source>
</evidence>
<evidence type="ECO:0000256" key="7">
    <source>
        <dbReference type="ARBA" id="ARBA00023204"/>
    </source>
</evidence>
<feature type="binding site" evidence="10">
    <location>
        <position position="133"/>
    </location>
    <ligand>
        <name>substrate</name>
    </ligand>
</feature>
<dbReference type="Proteomes" id="UP000789342">
    <property type="component" value="Unassembled WGS sequence"/>
</dbReference>
<keyword evidence="6" id="KW-0269">Exonuclease</keyword>
<keyword evidence="5" id="KW-0378">Hydrolase</keyword>
<feature type="binding site" evidence="10">
    <location>
        <position position="357"/>
    </location>
    <ligand>
        <name>substrate</name>
    </ligand>
</feature>
<keyword evidence="7" id="KW-0234">DNA repair</keyword>
<evidence type="ECO:0000256" key="3">
    <source>
        <dbReference type="ARBA" id="ARBA00022722"/>
    </source>
</evidence>
<keyword evidence="8" id="KW-0539">Nucleus</keyword>
<dbReference type="GO" id="GO:0003690">
    <property type="term" value="F:double-stranded DNA binding"/>
    <property type="evidence" value="ECO:0007669"/>
    <property type="project" value="TreeGrafter"/>
</dbReference>
<dbReference type="PANTHER" id="PTHR12415">
    <property type="entry name" value="TYROSYL-DNA PHOSPHODIESTERASE 1"/>
    <property type="match status" value="1"/>
</dbReference>
<evidence type="ECO:0000313" key="13">
    <source>
        <dbReference type="EMBL" id="CAG8586035.1"/>
    </source>
</evidence>
<dbReference type="GO" id="GO:0004527">
    <property type="term" value="F:exonuclease activity"/>
    <property type="evidence" value="ECO:0007669"/>
    <property type="project" value="UniProtKB-KW"/>
</dbReference>
<dbReference type="GO" id="GO:0005634">
    <property type="term" value="C:nucleus"/>
    <property type="evidence" value="ECO:0007669"/>
    <property type="project" value="UniProtKB-SubCell"/>
</dbReference>
<evidence type="ECO:0000256" key="10">
    <source>
        <dbReference type="PIRSR" id="PIRSR610347-2"/>
    </source>
</evidence>
<feature type="active site" description="Nucleophile" evidence="9">
    <location>
        <position position="131"/>
    </location>
</feature>
<keyword evidence="4" id="KW-0227">DNA damage</keyword>
<evidence type="ECO:0000256" key="11">
    <source>
        <dbReference type="PIRSR" id="PIRSR610347-3"/>
    </source>
</evidence>
<sequence length="507" mass="57818">MSANKLRKLEGSVSSNSSASTASKTHNTFYAEPCFKLVGVSVLSPSENVGSITLSSILSSGDLEEMVQINYMVDIEYLINQLPQSKRHSLRTTIVHGLRDESAKNIRTVALLYRNIKVVPVSMPITYGTHHTKAMLLFFTDGTMRVVIHTANIIEREWCNKSQGVYMTPILPRKRNDSSSCEFETDLINYFKSYSNNTMREYGERLKNYDFSSVKAVLIASVPGYHTKDSLLKWGHMRLRTVLGNRVTIPSSCQNDSTVICQFSSIGSLGTKESWLKDEFFYSLSCSKNEKQSRDPDLKLIFPTVENVRDSLEGWSAGESLPFTHANYTKQKNYMIKYLCKWKAFDNGRERAMPHIKTYTRLRANSPSELSHESNAEVAWFLLTSSNLSKAAWGSLQKKGIQLMIRNYELGVLFYPELFQMDESIPVHLLNATLKNLKPSLPSFIVSESSTNSSKKRKRIDEESCQIVPIRIPYDLPLTLYDSKKDDCWTWDIPRKEIDWLGRSYLS</sequence>
<evidence type="ECO:0000256" key="2">
    <source>
        <dbReference type="ARBA" id="ARBA00010205"/>
    </source>
</evidence>
<evidence type="ECO:0000256" key="4">
    <source>
        <dbReference type="ARBA" id="ARBA00022763"/>
    </source>
</evidence>
<evidence type="ECO:0000313" key="14">
    <source>
        <dbReference type="Proteomes" id="UP000789342"/>
    </source>
</evidence>
<dbReference type="InterPro" id="IPR010347">
    <property type="entry name" value="Tdp1"/>
</dbReference>
<proteinExistence type="inferred from homology"/>
<comment type="similarity">
    <text evidence="2">Belongs to the tyrosyl-DNA phosphodiesterase family.</text>
</comment>
<comment type="caution">
    <text evidence="13">The sequence shown here is derived from an EMBL/GenBank/DDBJ whole genome shotgun (WGS) entry which is preliminary data.</text>
</comment>
<feature type="site" description="Interaction with DNA" evidence="11">
    <location>
        <position position="389"/>
    </location>
</feature>
<evidence type="ECO:0000256" key="5">
    <source>
        <dbReference type="ARBA" id="ARBA00022801"/>
    </source>
</evidence>
<gene>
    <name evidence="13" type="ORF">AMORRO_LOCUS7131</name>
</gene>
<dbReference type="GO" id="GO:0003697">
    <property type="term" value="F:single-stranded DNA binding"/>
    <property type="evidence" value="ECO:0007669"/>
    <property type="project" value="TreeGrafter"/>
</dbReference>
<feature type="active site" description="Proton donor/acceptor" evidence="9">
    <location>
        <position position="355"/>
    </location>
</feature>
<feature type="compositionally biased region" description="Low complexity" evidence="12">
    <location>
        <begin position="12"/>
        <end position="22"/>
    </location>
</feature>
<dbReference type="EMBL" id="CAJVPV010005170">
    <property type="protein sequence ID" value="CAG8586035.1"/>
    <property type="molecule type" value="Genomic_DNA"/>
</dbReference>